<feature type="compositionally biased region" description="Low complexity" evidence="1">
    <location>
        <begin position="55"/>
        <end position="73"/>
    </location>
</feature>
<feature type="compositionally biased region" description="Low complexity" evidence="1">
    <location>
        <begin position="18"/>
        <end position="44"/>
    </location>
</feature>
<dbReference type="GO" id="GO:0005524">
    <property type="term" value="F:ATP binding"/>
    <property type="evidence" value="ECO:0007669"/>
    <property type="project" value="UniProtKB-KW"/>
</dbReference>
<keyword evidence="2" id="KW-0547">Nucleotide-binding</keyword>
<feature type="compositionally biased region" description="Low complexity" evidence="1">
    <location>
        <begin position="202"/>
        <end position="212"/>
    </location>
</feature>
<feature type="compositionally biased region" description="Basic and acidic residues" evidence="1">
    <location>
        <begin position="97"/>
        <end position="108"/>
    </location>
</feature>
<protein>
    <submittedName>
        <fullName evidence="2">Putative ATP-binding protein</fullName>
    </submittedName>
</protein>
<evidence type="ECO:0000256" key="1">
    <source>
        <dbReference type="SAM" id="MobiDB-lite"/>
    </source>
</evidence>
<proteinExistence type="predicted"/>
<gene>
    <name evidence="2" type="ORF">AVDCRST_MAG36-716</name>
</gene>
<dbReference type="EMBL" id="CADCUH010000038">
    <property type="protein sequence ID" value="CAA9326843.1"/>
    <property type="molecule type" value="Genomic_DNA"/>
</dbReference>
<reference evidence="2" key="1">
    <citation type="submission" date="2020-02" db="EMBL/GenBank/DDBJ databases">
        <authorList>
            <person name="Meier V. D."/>
        </authorList>
    </citation>
    <scope>NUCLEOTIDE SEQUENCE</scope>
    <source>
        <strain evidence="2">AVDCRST_MAG36</strain>
    </source>
</reference>
<name>A0A6J4LAV8_9ACTN</name>
<feature type="non-terminal residue" evidence="2">
    <location>
        <position position="212"/>
    </location>
</feature>
<evidence type="ECO:0000313" key="2">
    <source>
        <dbReference type="EMBL" id="CAA9326843.1"/>
    </source>
</evidence>
<feature type="non-terminal residue" evidence="2">
    <location>
        <position position="1"/>
    </location>
</feature>
<feature type="compositionally biased region" description="Low complexity" evidence="1">
    <location>
        <begin position="143"/>
        <end position="152"/>
    </location>
</feature>
<sequence>ATPGPGRPGRPCRRGRRPVGLGQDRAVPAARRGPGVAGGQPRRLLQGRRRPDAAPRPAARGRAGRRLGLPGLVVRGGGPRGAGDPLPGRLRRPAGLRHPDQRAGGHPDRRARRRGVRPGRGDLRRPGGRTVPRARAARGGGVRAQPAVGHLRPPARTRPSRAPQAVVGAGPAGAVAAPRGTGDRRAGAGRRVPGGGLRAGVRRAAPAAADRL</sequence>
<organism evidence="2">
    <name type="scientific">uncultured Nocardioidaceae bacterium</name>
    <dbReference type="NCBI Taxonomy" id="253824"/>
    <lineage>
        <taxon>Bacteria</taxon>
        <taxon>Bacillati</taxon>
        <taxon>Actinomycetota</taxon>
        <taxon>Actinomycetes</taxon>
        <taxon>Propionibacteriales</taxon>
        <taxon>Nocardioidaceae</taxon>
        <taxon>environmental samples</taxon>
    </lineage>
</organism>
<accession>A0A6J4LAV8</accession>
<feature type="compositionally biased region" description="Low complexity" evidence="1">
    <location>
        <begin position="160"/>
        <end position="180"/>
    </location>
</feature>
<feature type="region of interest" description="Disordered" evidence="1">
    <location>
        <begin position="1"/>
        <end position="212"/>
    </location>
</feature>
<dbReference type="AlphaFoldDB" id="A0A6J4LAV8"/>
<keyword evidence="2" id="KW-0067">ATP-binding</keyword>